<evidence type="ECO:0000313" key="1">
    <source>
        <dbReference type="EMBL" id="KAG1546123.1"/>
    </source>
</evidence>
<comment type="caution">
    <text evidence="1">The sequence shown here is derived from an EMBL/GenBank/DDBJ whole genome shotgun (WGS) entry which is preliminary data.</text>
</comment>
<accession>A0A9P6YFD0</accession>
<organism evidence="1 2">
    <name type="scientific">Rhizopus oryzae</name>
    <name type="common">Mucormycosis agent</name>
    <name type="synonym">Rhizopus arrhizus var. delemar</name>
    <dbReference type="NCBI Taxonomy" id="64495"/>
    <lineage>
        <taxon>Eukaryota</taxon>
        <taxon>Fungi</taxon>
        <taxon>Fungi incertae sedis</taxon>
        <taxon>Mucoromycota</taxon>
        <taxon>Mucoromycotina</taxon>
        <taxon>Mucoromycetes</taxon>
        <taxon>Mucorales</taxon>
        <taxon>Mucorineae</taxon>
        <taxon>Rhizopodaceae</taxon>
        <taxon>Rhizopus</taxon>
    </lineage>
</organism>
<dbReference type="Proteomes" id="UP000717996">
    <property type="component" value="Unassembled WGS sequence"/>
</dbReference>
<evidence type="ECO:0000313" key="2">
    <source>
        <dbReference type="Proteomes" id="UP000717996"/>
    </source>
</evidence>
<protein>
    <submittedName>
        <fullName evidence="1">Uncharacterized protein</fullName>
    </submittedName>
</protein>
<name>A0A9P6YFD0_RHIOR</name>
<sequence>MQERAYTLLPQFLLRSFTLPEDALLHHLPFVRQPRSYSQWYKLSKSPIWKRCSSNPESLNRSSLRSVQREYCQDNLNRKRSMHASVLLIHCRPSIYLNPVLWLPMSKSERSRCIRWRLVWLPGDRYKTYPRHPD</sequence>
<reference evidence="1" key="1">
    <citation type="journal article" date="2020" name="Microb. Genom.">
        <title>Genetic diversity of clinical and environmental Mucorales isolates obtained from an investigation of mucormycosis cases among solid organ transplant recipients.</title>
        <authorList>
            <person name="Nguyen M.H."/>
            <person name="Kaul D."/>
            <person name="Muto C."/>
            <person name="Cheng S.J."/>
            <person name="Richter R.A."/>
            <person name="Bruno V.M."/>
            <person name="Liu G."/>
            <person name="Beyhan S."/>
            <person name="Sundermann A.J."/>
            <person name="Mounaud S."/>
            <person name="Pasculle A.W."/>
            <person name="Nierman W.C."/>
            <person name="Driscoll E."/>
            <person name="Cumbie R."/>
            <person name="Clancy C.J."/>
            <person name="Dupont C.L."/>
        </authorList>
    </citation>
    <scope>NUCLEOTIDE SEQUENCE</scope>
    <source>
        <strain evidence="1">GL16</strain>
    </source>
</reference>
<gene>
    <name evidence="1" type="ORF">G6F51_005057</name>
</gene>
<dbReference type="EMBL" id="JAANIT010000596">
    <property type="protein sequence ID" value="KAG1546123.1"/>
    <property type="molecule type" value="Genomic_DNA"/>
</dbReference>
<proteinExistence type="predicted"/>
<dbReference type="OrthoDB" id="2278309at2759"/>
<dbReference type="AlphaFoldDB" id="A0A9P6YFD0"/>